<dbReference type="GO" id="GO:0047617">
    <property type="term" value="F:fatty acyl-CoA hydrolase activity"/>
    <property type="evidence" value="ECO:0007669"/>
    <property type="project" value="TreeGrafter"/>
</dbReference>
<dbReference type="Gene3D" id="3.10.129.10">
    <property type="entry name" value="Hotdog Thioesterase"/>
    <property type="match status" value="1"/>
</dbReference>
<keyword evidence="2" id="KW-0378">Hydrolase</keyword>
<dbReference type="InterPro" id="IPR006683">
    <property type="entry name" value="Thioestr_dom"/>
</dbReference>
<proteinExistence type="inferred from homology"/>
<feature type="domain" description="Thioesterase" evidence="3">
    <location>
        <begin position="29"/>
        <end position="113"/>
    </location>
</feature>
<dbReference type="Proteomes" id="UP000503018">
    <property type="component" value="Chromosome"/>
</dbReference>
<dbReference type="PANTHER" id="PTHR31793:SF27">
    <property type="entry name" value="NOVEL THIOESTERASE SUPERFAMILY DOMAIN AND SAPOSIN A-TYPE DOMAIN CONTAINING PROTEIN (0610012H03RIK)"/>
    <property type="match status" value="1"/>
</dbReference>
<reference evidence="4 5" key="1">
    <citation type="submission" date="2020-01" db="EMBL/GenBank/DDBJ databases">
        <title>Sphingomonas sp. strain CSW-10.</title>
        <authorList>
            <person name="Chen W.-M."/>
        </authorList>
    </citation>
    <scope>NUCLEOTIDE SEQUENCE [LARGE SCALE GENOMIC DNA]</scope>
    <source>
        <strain evidence="4 5">CSW-10</strain>
    </source>
</reference>
<dbReference type="InterPro" id="IPR029069">
    <property type="entry name" value="HotDog_dom_sf"/>
</dbReference>
<dbReference type="RefSeq" id="WP_169944502.1">
    <property type="nucleotide sequence ID" value="NZ_CP053015.1"/>
</dbReference>
<dbReference type="AlphaFoldDB" id="A0A6M4AV07"/>
<dbReference type="InterPro" id="IPR006684">
    <property type="entry name" value="YbgC/YbaW"/>
</dbReference>
<accession>A0A6M4AV07</accession>
<keyword evidence="5" id="KW-1185">Reference proteome</keyword>
<dbReference type="PIRSF" id="PIRSF003230">
    <property type="entry name" value="YbgC"/>
    <property type="match status" value="1"/>
</dbReference>
<evidence type="ECO:0000256" key="2">
    <source>
        <dbReference type="ARBA" id="ARBA00022801"/>
    </source>
</evidence>
<dbReference type="InterPro" id="IPR050563">
    <property type="entry name" value="4-hydroxybenzoyl-CoA_TE"/>
</dbReference>
<dbReference type="CDD" id="cd00586">
    <property type="entry name" value="4HBT"/>
    <property type="match status" value="1"/>
</dbReference>
<dbReference type="NCBIfam" id="TIGR00051">
    <property type="entry name" value="YbgC/FadM family acyl-CoA thioesterase"/>
    <property type="match status" value="1"/>
</dbReference>
<dbReference type="SUPFAM" id="SSF54637">
    <property type="entry name" value="Thioesterase/thiol ester dehydrase-isomerase"/>
    <property type="match status" value="1"/>
</dbReference>
<dbReference type="PANTHER" id="PTHR31793">
    <property type="entry name" value="4-HYDROXYBENZOYL-COA THIOESTERASE FAMILY MEMBER"/>
    <property type="match status" value="1"/>
</dbReference>
<name>A0A6M4AV07_9SPHN</name>
<evidence type="ECO:0000313" key="5">
    <source>
        <dbReference type="Proteomes" id="UP000503018"/>
    </source>
</evidence>
<organism evidence="4 5">
    <name type="scientific">Sphingomonas lacunae</name>
    <dbReference type="NCBI Taxonomy" id="2698828"/>
    <lineage>
        <taxon>Bacteria</taxon>
        <taxon>Pseudomonadati</taxon>
        <taxon>Pseudomonadota</taxon>
        <taxon>Alphaproteobacteria</taxon>
        <taxon>Sphingomonadales</taxon>
        <taxon>Sphingomonadaceae</taxon>
        <taxon>Sphingomonas</taxon>
    </lineage>
</organism>
<protein>
    <submittedName>
        <fullName evidence="4">Acyl-CoA thioesterase</fullName>
    </submittedName>
</protein>
<evidence type="ECO:0000259" key="3">
    <source>
        <dbReference type="Pfam" id="PF03061"/>
    </source>
</evidence>
<comment type="similarity">
    <text evidence="1">Belongs to the 4-hydroxybenzoyl-CoA thioesterase family.</text>
</comment>
<dbReference type="KEGG" id="slan:GV829_05135"/>
<evidence type="ECO:0000313" key="4">
    <source>
        <dbReference type="EMBL" id="QJQ31909.1"/>
    </source>
</evidence>
<sequence>MNRNWWQVPEDRFASHTPTRVRYNEIDHQGIVFNGNYLIYADIGVTELFRALGEGTPGPFFAQYGTDIVMVNAEIDYHASARLDEMIVVAARVARFGRTSFTIHVGLFRDDGQGGRERLTDMALTYAHVEQDLSKAVPLPASFIADVRSFQPDPPEQAAARG</sequence>
<dbReference type="EMBL" id="CP053015">
    <property type="protein sequence ID" value="QJQ31909.1"/>
    <property type="molecule type" value="Genomic_DNA"/>
</dbReference>
<dbReference type="Pfam" id="PF03061">
    <property type="entry name" value="4HBT"/>
    <property type="match status" value="1"/>
</dbReference>
<gene>
    <name evidence="4" type="ORF">GV829_05135</name>
</gene>
<evidence type="ECO:0000256" key="1">
    <source>
        <dbReference type="ARBA" id="ARBA00005953"/>
    </source>
</evidence>